<dbReference type="EMBL" id="JBHSOZ010000010">
    <property type="protein sequence ID" value="MFC5714167.1"/>
    <property type="molecule type" value="Genomic_DNA"/>
</dbReference>
<comment type="caution">
    <text evidence="1">The sequence shown here is derived from an EMBL/GenBank/DDBJ whole genome shotgun (WGS) entry which is preliminary data.</text>
</comment>
<dbReference type="Gene3D" id="3.40.50.1240">
    <property type="entry name" value="Phosphoglycerate mutase-like"/>
    <property type="match status" value="1"/>
</dbReference>
<dbReference type="Pfam" id="PF00300">
    <property type="entry name" value="His_Phos_1"/>
    <property type="match status" value="1"/>
</dbReference>
<dbReference type="InterPro" id="IPR050275">
    <property type="entry name" value="PGM_Phosphatase"/>
</dbReference>
<dbReference type="InterPro" id="IPR029033">
    <property type="entry name" value="His_PPase_superfam"/>
</dbReference>
<dbReference type="InterPro" id="IPR013078">
    <property type="entry name" value="His_Pase_superF_clade-1"/>
</dbReference>
<organism evidence="1 2">
    <name type="scientific">Thalassorhabdus alkalitolerans</name>
    <dbReference type="NCBI Taxonomy" id="2282697"/>
    <lineage>
        <taxon>Bacteria</taxon>
        <taxon>Bacillati</taxon>
        <taxon>Bacillota</taxon>
        <taxon>Bacilli</taxon>
        <taxon>Bacillales</taxon>
        <taxon>Bacillaceae</taxon>
        <taxon>Thalassorhabdus</taxon>
    </lineage>
</organism>
<dbReference type="PANTHER" id="PTHR48100:SF62">
    <property type="entry name" value="GLUCOSYL-3-PHOSPHOGLYCERATE PHOSPHATASE"/>
    <property type="match status" value="1"/>
</dbReference>
<dbReference type="RefSeq" id="WP_385942756.1">
    <property type="nucleotide sequence ID" value="NZ_JBHSOZ010000010.1"/>
</dbReference>
<reference evidence="2" key="1">
    <citation type="journal article" date="2019" name="Int. J. Syst. Evol. Microbiol.">
        <title>The Global Catalogue of Microorganisms (GCM) 10K type strain sequencing project: providing services to taxonomists for standard genome sequencing and annotation.</title>
        <authorList>
            <consortium name="The Broad Institute Genomics Platform"/>
            <consortium name="The Broad Institute Genome Sequencing Center for Infectious Disease"/>
            <person name="Wu L."/>
            <person name="Ma J."/>
        </authorList>
    </citation>
    <scope>NUCLEOTIDE SEQUENCE [LARGE SCALE GENOMIC DNA]</scope>
    <source>
        <strain evidence="2">CECT 7184</strain>
    </source>
</reference>
<dbReference type="Proteomes" id="UP001596142">
    <property type="component" value="Unassembled WGS sequence"/>
</dbReference>
<evidence type="ECO:0000313" key="1">
    <source>
        <dbReference type="EMBL" id="MFC5714167.1"/>
    </source>
</evidence>
<sequence>MDDTRYIWILRHGLTEYNEQRRYCGWSNPSLQSSWEPSSHLIKELNLPSSCLLFSSDLLRCQETASMVYPWKKPIIDQGWREIHFGTWEGKTYEDLKENPRYRQWLNDPSLVSPPGGETLSAFHFRIQEAWETAWNHGAENTVIFTHGGVIREWIKVAADQKSSLWHIPYGGGIKASFQEREGGRVCISLQVVPSTGNANG</sequence>
<proteinExistence type="predicted"/>
<gene>
    <name evidence="1" type="ORF">ACFPU1_15565</name>
</gene>
<protein>
    <submittedName>
        <fullName evidence="1">Histidine phosphatase family protein</fullName>
    </submittedName>
</protein>
<dbReference type="SMART" id="SM00855">
    <property type="entry name" value="PGAM"/>
    <property type="match status" value="1"/>
</dbReference>
<accession>A0ABW0YRR5</accession>
<evidence type="ECO:0000313" key="2">
    <source>
        <dbReference type="Proteomes" id="UP001596142"/>
    </source>
</evidence>
<keyword evidence="2" id="KW-1185">Reference proteome</keyword>
<dbReference type="PANTHER" id="PTHR48100">
    <property type="entry name" value="BROAD-SPECIFICITY PHOSPHATASE YOR283W-RELATED"/>
    <property type="match status" value="1"/>
</dbReference>
<dbReference type="SUPFAM" id="SSF53254">
    <property type="entry name" value="Phosphoglycerate mutase-like"/>
    <property type="match status" value="1"/>
</dbReference>
<name>A0ABW0YRR5_9BACI</name>
<dbReference type="CDD" id="cd07067">
    <property type="entry name" value="HP_PGM_like"/>
    <property type="match status" value="1"/>
</dbReference>